<dbReference type="SUPFAM" id="SSF50978">
    <property type="entry name" value="WD40 repeat-like"/>
    <property type="match status" value="1"/>
</dbReference>
<protein>
    <submittedName>
        <fullName evidence="6">HFL010Wp</fullName>
    </submittedName>
</protein>
<dbReference type="PROSITE" id="PS00678">
    <property type="entry name" value="WD_REPEATS_1"/>
    <property type="match status" value="1"/>
</dbReference>
<organism evidence="6 7">
    <name type="scientific">Eremothecium sinecaudum</name>
    <dbReference type="NCBI Taxonomy" id="45286"/>
    <lineage>
        <taxon>Eukaryota</taxon>
        <taxon>Fungi</taxon>
        <taxon>Dikarya</taxon>
        <taxon>Ascomycota</taxon>
        <taxon>Saccharomycotina</taxon>
        <taxon>Saccharomycetes</taxon>
        <taxon>Saccharomycetales</taxon>
        <taxon>Saccharomycetaceae</taxon>
        <taxon>Eremothecium</taxon>
    </lineage>
</organism>
<evidence type="ECO:0000313" key="6">
    <source>
        <dbReference type="EMBL" id="AMD21846.1"/>
    </source>
</evidence>
<dbReference type="SMART" id="SM00320">
    <property type="entry name" value="WD40"/>
    <property type="match status" value="5"/>
</dbReference>
<dbReference type="InterPro" id="IPR001680">
    <property type="entry name" value="WD40_rpt"/>
</dbReference>
<feature type="repeat" description="WD" evidence="5">
    <location>
        <begin position="72"/>
        <end position="104"/>
    </location>
</feature>
<dbReference type="InterPro" id="IPR037850">
    <property type="entry name" value="RBBP5/Swd1"/>
</dbReference>
<dbReference type="PANTHER" id="PTHR44040">
    <property type="entry name" value="RETINOBLASTOMA-BINDING PROTEIN 5"/>
    <property type="match status" value="1"/>
</dbReference>
<name>A0A0X8HUP0_9SACH</name>
<dbReference type="InterPro" id="IPR036322">
    <property type="entry name" value="WD40_repeat_dom_sf"/>
</dbReference>
<dbReference type="Pfam" id="PF00400">
    <property type="entry name" value="WD40"/>
    <property type="match status" value="2"/>
</dbReference>
<evidence type="ECO:0000313" key="7">
    <source>
        <dbReference type="Proteomes" id="UP000243052"/>
    </source>
</evidence>
<accession>A0A0X8HUP0</accession>
<evidence type="ECO:0000256" key="3">
    <source>
        <dbReference type="ARBA" id="ARBA00022737"/>
    </source>
</evidence>
<keyword evidence="2 5" id="KW-0853">WD repeat</keyword>
<evidence type="ECO:0000256" key="1">
    <source>
        <dbReference type="ARBA" id="ARBA00004123"/>
    </source>
</evidence>
<dbReference type="Proteomes" id="UP000243052">
    <property type="component" value="Chromosome vi"/>
</dbReference>
<dbReference type="PROSITE" id="PS50294">
    <property type="entry name" value="WD_REPEATS_REGION"/>
    <property type="match status" value="1"/>
</dbReference>
<gene>
    <name evidence="6" type="ORF">AW171_hschr63829</name>
</gene>
<comment type="subcellular location">
    <subcellularLocation>
        <location evidence="1">Nucleus</location>
    </subcellularLocation>
</comment>
<evidence type="ECO:0000256" key="2">
    <source>
        <dbReference type="ARBA" id="ARBA00022574"/>
    </source>
</evidence>
<dbReference type="AlphaFoldDB" id="A0A0X8HUP0"/>
<dbReference type="STRING" id="45286.A0A0X8HUP0"/>
<dbReference type="RefSeq" id="XP_017988842.1">
    <property type="nucleotide sequence ID" value="XM_018133032.1"/>
</dbReference>
<dbReference type="InterPro" id="IPR015943">
    <property type="entry name" value="WD40/YVTN_repeat-like_dom_sf"/>
</dbReference>
<proteinExistence type="predicted"/>
<dbReference type="OrthoDB" id="196858at2759"/>
<dbReference type="PROSITE" id="PS50082">
    <property type="entry name" value="WD_REPEATS_2"/>
    <property type="match status" value="1"/>
</dbReference>
<dbReference type="PANTHER" id="PTHR44040:SF1">
    <property type="entry name" value="RETINOBLASTOMA-BINDING PROTEIN 5"/>
    <property type="match status" value="1"/>
</dbReference>
<keyword evidence="3" id="KW-0677">Repeat</keyword>
<dbReference type="GeneID" id="28725163"/>
<reference evidence="6 7" key="1">
    <citation type="submission" date="2016-01" db="EMBL/GenBank/DDBJ databases">
        <title>Genome sequence of the yeast Holleya sinecauda.</title>
        <authorList>
            <person name="Dietrich F.S."/>
        </authorList>
    </citation>
    <scope>NUCLEOTIDE SEQUENCE [LARGE SCALE GENOMIC DNA]</scope>
    <source>
        <strain evidence="6 7">ATCC 58844</strain>
    </source>
</reference>
<keyword evidence="7" id="KW-1185">Reference proteome</keyword>
<dbReference type="Gene3D" id="2.130.10.10">
    <property type="entry name" value="YVTN repeat-like/Quinoprotein amine dehydrogenase"/>
    <property type="match status" value="2"/>
</dbReference>
<sequence>MANRLLQDPFSVLKEYPEKLTDNFKIPFQGECLRFSHGGDYLAVGCSNGSVVIYDMDTKKPISMLGNRGGPHVRSVQSISWSQCGRFIWTCSSDWSVKMWDLQTPGVCYKEYRFDGPVWMCKALRARSRSCLAMAYEHKNAFLLDFSGEEVIKLEIKDAFSGEVEDSDVDYGYTLVTCVHSTLNDIILTGTSKGWLIVYRILRGDEGFKCIKRTRIGHTNIKHIEVVPYGDRMAINCSDRTIRQYSLHIDEGSSEVVLELEHKYQDVINKLQWNSIAFSNHSGEYLVASAHGSSAHDLYLWETASGTLVRVLEGPDEELLAIDWNFYNMCIASNGLESGNVYIWSIVIPPKWSALAPDFEEIDENVEYQEKENEFDQLDEFGYQQVQEEAEEVHIDLKSKEKYDVRGNDLSLDKFIIPTDYEGILMMKKLQSIG</sequence>
<evidence type="ECO:0000256" key="5">
    <source>
        <dbReference type="PROSITE-ProRule" id="PRU00221"/>
    </source>
</evidence>
<dbReference type="InterPro" id="IPR019775">
    <property type="entry name" value="WD40_repeat_CS"/>
</dbReference>
<dbReference type="EMBL" id="CP014246">
    <property type="protein sequence ID" value="AMD21846.1"/>
    <property type="molecule type" value="Genomic_DNA"/>
</dbReference>
<dbReference type="GO" id="GO:0048188">
    <property type="term" value="C:Set1C/COMPASS complex"/>
    <property type="evidence" value="ECO:0007669"/>
    <property type="project" value="InterPro"/>
</dbReference>
<evidence type="ECO:0000256" key="4">
    <source>
        <dbReference type="ARBA" id="ARBA00023242"/>
    </source>
</evidence>
<keyword evidence="4" id="KW-0539">Nucleus</keyword>